<proteinExistence type="predicted"/>
<comment type="caution">
    <text evidence="1">The sequence shown here is derived from an EMBL/GenBank/DDBJ whole genome shotgun (WGS) entry which is preliminary data.</text>
</comment>
<organism evidence="1 2">
    <name type="scientific">Allacma fusca</name>
    <dbReference type="NCBI Taxonomy" id="39272"/>
    <lineage>
        <taxon>Eukaryota</taxon>
        <taxon>Metazoa</taxon>
        <taxon>Ecdysozoa</taxon>
        <taxon>Arthropoda</taxon>
        <taxon>Hexapoda</taxon>
        <taxon>Collembola</taxon>
        <taxon>Symphypleona</taxon>
        <taxon>Sminthuridae</taxon>
        <taxon>Allacma</taxon>
    </lineage>
</organism>
<gene>
    <name evidence="1" type="ORF">AFUS01_LOCUS8975</name>
</gene>
<keyword evidence="2" id="KW-1185">Reference proteome</keyword>
<sequence>MGPKVKKQVEDLTHGPGKLMKDCLTAKSQNVRLEQIPQGTTGIVQPLDVYGFRFYKNIFQKVTDYVNT</sequence>
<reference evidence="1" key="1">
    <citation type="submission" date="2021-06" db="EMBL/GenBank/DDBJ databases">
        <authorList>
            <person name="Hodson N. C."/>
            <person name="Mongue J. A."/>
            <person name="Jaron S. K."/>
        </authorList>
    </citation>
    <scope>NUCLEOTIDE SEQUENCE</scope>
</reference>
<dbReference type="AlphaFoldDB" id="A0A8J2K596"/>
<dbReference type="Proteomes" id="UP000708208">
    <property type="component" value="Unassembled WGS sequence"/>
</dbReference>
<dbReference type="EMBL" id="CAJVCH010063335">
    <property type="protein sequence ID" value="CAG7719663.1"/>
    <property type="molecule type" value="Genomic_DNA"/>
</dbReference>
<dbReference type="OrthoDB" id="10051656at2759"/>
<name>A0A8J2K596_9HEXA</name>
<evidence type="ECO:0000313" key="1">
    <source>
        <dbReference type="EMBL" id="CAG7719663.1"/>
    </source>
</evidence>
<evidence type="ECO:0000313" key="2">
    <source>
        <dbReference type="Proteomes" id="UP000708208"/>
    </source>
</evidence>
<accession>A0A8J2K596</accession>
<protein>
    <submittedName>
        <fullName evidence="1">Uncharacterized protein</fullName>
    </submittedName>
</protein>